<proteinExistence type="inferred from homology"/>
<dbReference type="Gene3D" id="3.40.50.150">
    <property type="entry name" value="Vaccinia Virus protein VP39"/>
    <property type="match status" value="1"/>
</dbReference>
<keyword evidence="5 6" id="KW-0694">RNA-binding</keyword>
<dbReference type="PRINTS" id="PR02008">
    <property type="entry name" value="RCMTFAMILY"/>
</dbReference>
<dbReference type="Pfam" id="PF22458">
    <property type="entry name" value="RsmF-B_ferredox"/>
    <property type="match status" value="1"/>
</dbReference>
<dbReference type="GO" id="GO:0003723">
    <property type="term" value="F:RNA binding"/>
    <property type="evidence" value="ECO:0007669"/>
    <property type="project" value="UniProtKB-UniRule"/>
</dbReference>
<reference evidence="8 9" key="1">
    <citation type="journal article" date="2020" name="Genome Biol. Evol.">
        <title>Comparative Genomics Underlines Multiple Roles of Profftella, an Obligate Symbiont of Psyllids: Providing Toxins, Vitamins, and Carotenoids.</title>
        <authorList>
            <person name="Nakabachi A."/>
            <person name="Piel J."/>
            <person name="Malenovsky I."/>
            <person name="Hirose Y."/>
        </authorList>
    </citation>
    <scope>NUCLEOTIDE SEQUENCE [LARGE SCALE GENOMIC DNA]</scope>
    <source>
        <strain evidence="8 9">Dco</strain>
    </source>
</reference>
<protein>
    <submittedName>
        <fullName evidence="8">16S rRNA (Cytosine(967)-C(5))-methyltransferase RsmB</fullName>
    </submittedName>
</protein>
<dbReference type="KEGG" id="parm:PADco_3530"/>
<accession>A0A7R7ABT5</accession>
<keyword evidence="9" id="KW-1185">Reference proteome</keyword>
<dbReference type="SUPFAM" id="SSF53335">
    <property type="entry name" value="S-adenosyl-L-methionine-dependent methyltransferases"/>
    <property type="match status" value="1"/>
</dbReference>
<feature type="active site" description="Nucleophile" evidence="6">
    <location>
        <position position="418"/>
    </location>
</feature>
<feature type="domain" description="SAM-dependent MTase RsmB/NOP-type" evidence="7">
    <location>
        <begin position="194"/>
        <end position="469"/>
    </location>
</feature>
<keyword evidence="4 6" id="KW-0949">S-adenosyl-L-methionine</keyword>
<dbReference type="InterPro" id="IPR023267">
    <property type="entry name" value="RCMT"/>
</dbReference>
<dbReference type="NCBIfam" id="NF008149">
    <property type="entry name" value="PRK10901.1"/>
    <property type="match status" value="1"/>
</dbReference>
<dbReference type="EMBL" id="AP023215">
    <property type="protein sequence ID" value="BCG49773.1"/>
    <property type="molecule type" value="Genomic_DNA"/>
</dbReference>
<dbReference type="InterPro" id="IPR054728">
    <property type="entry name" value="RsmB-like_ferredoxin"/>
</dbReference>
<name>A0A7R7ABT5_9PROT</name>
<dbReference type="GO" id="GO:0005829">
    <property type="term" value="C:cytosol"/>
    <property type="evidence" value="ECO:0007669"/>
    <property type="project" value="TreeGrafter"/>
</dbReference>
<dbReference type="RefSeq" id="WP_201329758.1">
    <property type="nucleotide sequence ID" value="NZ_AP023215.1"/>
</dbReference>
<keyword evidence="3 6" id="KW-0808">Transferase</keyword>
<dbReference type="PROSITE" id="PS51686">
    <property type="entry name" value="SAM_MT_RSMB_NOP"/>
    <property type="match status" value="1"/>
</dbReference>
<feature type="binding site" evidence="6">
    <location>
        <begin position="282"/>
        <end position="288"/>
    </location>
    <ligand>
        <name>S-adenosyl-L-methionine</name>
        <dbReference type="ChEBI" id="CHEBI:59789"/>
    </ligand>
</feature>
<evidence type="ECO:0000256" key="1">
    <source>
        <dbReference type="ARBA" id="ARBA00007494"/>
    </source>
</evidence>
<dbReference type="InterPro" id="IPR001678">
    <property type="entry name" value="MeTrfase_RsmB-F_NOP2_dom"/>
</dbReference>
<organism evidence="8 9">
    <name type="scientific">Candidatus Profftella armatura</name>
    <name type="common">Diaphorina cf. continua</name>
    <dbReference type="NCBI Taxonomy" id="2661583"/>
    <lineage>
        <taxon>Bacteria</taxon>
        <taxon>Pseudomonadati</taxon>
        <taxon>Pseudomonadota</taxon>
        <taxon>Betaproteobacteria</taxon>
        <taxon>Candidatus Profftella</taxon>
    </lineage>
</organism>
<dbReference type="InterPro" id="IPR029063">
    <property type="entry name" value="SAM-dependent_MTases_sf"/>
</dbReference>
<feature type="binding site" evidence="6">
    <location>
        <position position="304"/>
    </location>
    <ligand>
        <name>S-adenosyl-L-methionine</name>
        <dbReference type="ChEBI" id="CHEBI:59789"/>
    </ligand>
</feature>
<dbReference type="PANTHER" id="PTHR22807">
    <property type="entry name" value="NOP2 YEAST -RELATED NOL1/NOP2/FMU SUN DOMAIN-CONTAINING"/>
    <property type="match status" value="1"/>
</dbReference>
<keyword evidence="2 6" id="KW-0489">Methyltransferase</keyword>
<comment type="caution">
    <text evidence="6">Lacks conserved residue(s) required for the propagation of feature annotation.</text>
</comment>
<dbReference type="GO" id="GO:0009383">
    <property type="term" value="F:rRNA (cytosine-C5-)-methyltransferase activity"/>
    <property type="evidence" value="ECO:0007669"/>
    <property type="project" value="TreeGrafter"/>
</dbReference>
<dbReference type="GO" id="GO:0070475">
    <property type="term" value="P:rRNA base methylation"/>
    <property type="evidence" value="ECO:0007669"/>
    <property type="project" value="TreeGrafter"/>
</dbReference>
<dbReference type="CDD" id="cd02440">
    <property type="entry name" value="AdoMet_MTases"/>
    <property type="match status" value="1"/>
</dbReference>
<dbReference type="Gene3D" id="1.10.940.10">
    <property type="entry name" value="NusB-like"/>
    <property type="match status" value="1"/>
</dbReference>
<evidence type="ECO:0000256" key="4">
    <source>
        <dbReference type="ARBA" id="ARBA00022691"/>
    </source>
</evidence>
<dbReference type="PANTHER" id="PTHR22807:SF61">
    <property type="entry name" value="NOL1_NOP2_SUN FAMILY PROTEIN _ ANTITERMINATION NUSB DOMAIN-CONTAINING PROTEIN"/>
    <property type="match status" value="1"/>
</dbReference>
<evidence type="ECO:0000313" key="9">
    <source>
        <dbReference type="Proteomes" id="UP000595708"/>
    </source>
</evidence>
<dbReference type="AlphaFoldDB" id="A0A7R7ABT5"/>
<feature type="binding site" evidence="6">
    <location>
        <position position="365"/>
    </location>
    <ligand>
        <name>S-adenosyl-L-methionine</name>
        <dbReference type="ChEBI" id="CHEBI:59789"/>
    </ligand>
</feature>
<gene>
    <name evidence="8" type="primary">rsmB</name>
    <name evidence="8" type="ORF">PADco_3530</name>
</gene>
<evidence type="ECO:0000256" key="6">
    <source>
        <dbReference type="PROSITE-ProRule" id="PRU01023"/>
    </source>
</evidence>
<evidence type="ECO:0000256" key="5">
    <source>
        <dbReference type="ARBA" id="ARBA00022884"/>
    </source>
</evidence>
<dbReference type="NCBIfam" id="TIGR00563">
    <property type="entry name" value="rsmB"/>
    <property type="match status" value="1"/>
</dbReference>
<dbReference type="Proteomes" id="UP000595708">
    <property type="component" value="Chromosome"/>
</dbReference>
<dbReference type="Pfam" id="PF01189">
    <property type="entry name" value="Methyltr_RsmB-F"/>
    <property type="match status" value="1"/>
</dbReference>
<evidence type="ECO:0000259" key="7">
    <source>
        <dbReference type="PROSITE" id="PS51686"/>
    </source>
</evidence>
<evidence type="ECO:0000256" key="2">
    <source>
        <dbReference type="ARBA" id="ARBA00022603"/>
    </source>
</evidence>
<dbReference type="InterPro" id="IPR049560">
    <property type="entry name" value="MeTrfase_RsmB-F_NOP2_cat"/>
</dbReference>
<dbReference type="InterPro" id="IPR018314">
    <property type="entry name" value="RsmB/NOL1/NOP2-like_CS"/>
</dbReference>
<evidence type="ECO:0000256" key="3">
    <source>
        <dbReference type="ARBA" id="ARBA00022679"/>
    </source>
</evidence>
<sequence length="471" mass="54916">MSRNNNINNYKKNNNSLSFYLYNSAKSVIYVKNRISLKKAFSEIFNKKNISEKAKGAIKDITYYTIRHLRLVEMLLNKLIKKPIKISILKGLFFCSLALLIKTENRNIKNKNNNIKNYYKIYTIVHQSVNVAQFNFKIIYAKNMINAILRKFLREKKEIFKKIYNISESYWNYPIWWINHIKITYPNFFQWKNILDIGHKKPPLTLRINQRKTTLISYNKLLKKSGLETTIIGPLAIKLHTPISIYKIPKFLNGFSSIQDAAAQLAAPLLDIRSGMYVLDACAAPGGKTCHLLEIADIKLIAVDNNSSRLNMISENLKRLNLKATLIPLDISKINLKKLSININKKTNNRFKFSENKYFDRILADVPCTGSGVVRRNPDIPWLRRKNDIKKLSKYSYKILDNLWKMLKPGGKLLFVTCSLWFEESEEQAMIFSKNHKDSIRLYSPGQLLPTINKNQDYDGFFYSLFQKNKK</sequence>
<dbReference type="PROSITE" id="PS01153">
    <property type="entry name" value="NOL1_NOP2_SUN"/>
    <property type="match status" value="1"/>
</dbReference>
<comment type="similarity">
    <text evidence="1 6">Belongs to the class I-like SAM-binding methyltransferase superfamily. RsmB/NOP family.</text>
</comment>
<evidence type="ECO:0000313" key="8">
    <source>
        <dbReference type="EMBL" id="BCG49773.1"/>
    </source>
</evidence>
<dbReference type="InterPro" id="IPR035926">
    <property type="entry name" value="NusB-like_sf"/>
</dbReference>
<dbReference type="InterPro" id="IPR004573">
    <property type="entry name" value="rRNA_ssu_MeTfrase_B"/>
</dbReference>
<dbReference type="SUPFAM" id="SSF48013">
    <property type="entry name" value="NusB-like"/>
    <property type="match status" value="1"/>
</dbReference>